<reference evidence="1 2" key="1">
    <citation type="submission" date="2017-11" db="EMBL/GenBank/DDBJ databases">
        <title>Taxonomic description and genome sequences of Spirosoma HA7 sp. nov., isolated from pollen microhabitat of Corylus avellana.</title>
        <authorList>
            <person name="Ambika Manirajan B."/>
            <person name="Suarez C."/>
            <person name="Ratering S."/>
            <person name="Geissler-Plaum R."/>
            <person name="Cardinale M."/>
            <person name="Sylvia S."/>
        </authorList>
    </citation>
    <scope>NUCLEOTIDE SEQUENCE [LARGE SCALE GENOMIC DNA]</scope>
    <source>
        <strain evidence="1 2">HA7</strain>
    </source>
</reference>
<keyword evidence="2" id="KW-1185">Reference proteome</keyword>
<dbReference type="Proteomes" id="UP000232883">
    <property type="component" value="Chromosome"/>
</dbReference>
<dbReference type="EMBL" id="CP025096">
    <property type="protein sequence ID" value="AUD06403.1"/>
    <property type="molecule type" value="Genomic_DNA"/>
</dbReference>
<organism evidence="1 2">
    <name type="scientific">Spirosoma pollinicola</name>
    <dbReference type="NCBI Taxonomy" id="2057025"/>
    <lineage>
        <taxon>Bacteria</taxon>
        <taxon>Pseudomonadati</taxon>
        <taxon>Bacteroidota</taxon>
        <taxon>Cytophagia</taxon>
        <taxon>Cytophagales</taxon>
        <taxon>Cytophagaceae</taxon>
        <taxon>Spirosoma</taxon>
    </lineage>
</organism>
<gene>
    <name evidence="1" type="ORF">CWM47_33935</name>
</gene>
<proteinExistence type="predicted"/>
<evidence type="ECO:0000313" key="1">
    <source>
        <dbReference type="EMBL" id="AUD06403.1"/>
    </source>
</evidence>
<name>A0A2K8Z944_9BACT</name>
<accession>A0A2K8Z944</accession>
<protein>
    <submittedName>
        <fullName evidence="1">Uncharacterized protein</fullName>
    </submittedName>
</protein>
<dbReference type="KEGG" id="spir:CWM47_33935"/>
<dbReference type="RefSeq" id="WP_100992948.1">
    <property type="nucleotide sequence ID" value="NZ_CP025096.1"/>
</dbReference>
<sequence>MKHISVIKYLFNLVLIQAKRLSKLSSPMLSLMFRGLPQNAAADNRQLLKNFTQRLVNYKWTVCLSASSFSFKFVLNTEKELAYDELVGFNAL</sequence>
<dbReference type="AlphaFoldDB" id="A0A2K8Z944"/>
<evidence type="ECO:0000313" key="2">
    <source>
        <dbReference type="Proteomes" id="UP000232883"/>
    </source>
</evidence>